<keyword evidence="8" id="KW-0812">Transmembrane</keyword>
<dbReference type="Proteomes" id="UP000245768">
    <property type="component" value="Unassembled WGS sequence"/>
</dbReference>
<dbReference type="AlphaFoldDB" id="A0A316YUC2"/>
<dbReference type="PANTHER" id="PTHR11709:SF361">
    <property type="entry name" value="IRON TRANSPORT MULTICOPPER OXIDASE FET3"/>
    <property type="match status" value="1"/>
</dbReference>
<evidence type="ECO:0000313" key="13">
    <source>
        <dbReference type="EMBL" id="PWN92831.1"/>
    </source>
</evidence>
<dbReference type="Pfam" id="PF07732">
    <property type="entry name" value="Cu-oxidase_3"/>
    <property type="match status" value="1"/>
</dbReference>
<evidence type="ECO:0000256" key="1">
    <source>
        <dbReference type="ARBA" id="ARBA00010609"/>
    </source>
</evidence>
<keyword evidence="2" id="KW-0479">Metal-binding</keyword>
<dbReference type="GO" id="GO:0010106">
    <property type="term" value="P:cellular response to iron ion starvation"/>
    <property type="evidence" value="ECO:0007669"/>
    <property type="project" value="TreeGrafter"/>
</dbReference>
<dbReference type="GO" id="GO:0005507">
    <property type="term" value="F:copper ion binding"/>
    <property type="evidence" value="ECO:0007669"/>
    <property type="project" value="InterPro"/>
</dbReference>
<dbReference type="SUPFAM" id="SSF49503">
    <property type="entry name" value="Cupredoxins"/>
    <property type="match status" value="3"/>
</dbReference>
<feature type="compositionally biased region" description="Low complexity" evidence="7">
    <location>
        <begin position="619"/>
        <end position="629"/>
    </location>
</feature>
<evidence type="ECO:0000259" key="11">
    <source>
        <dbReference type="Pfam" id="PF07731"/>
    </source>
</evidence>
<dbReference type="CDD" id="cd13899">
    <property type="entry name" value="CuRO_3_Fet3p"/>
    <property type="match status" value="1"/>
</dbReference>
<dbReference type="STRING" id="215250.A0A316YUC2"/>
<evidence type="ECO:0000259" key="10">
    <source>
        <dbReference type="Pfam" id="PF00394"/>
    </source>
</evidence>
<name>A0A316YUC2_9BASI</name>
<evidence type="ECO:0000256" key="6">
    <source>
        <dbReference type="ARBA" id="ARBA00023180"/>
    </source>
</evidence>
<organism evidence="13 14">
    <name type="scientific">Acaromyces ingoldii</name>
    <dbReference type="NCBI Taxonomy" id="215250"/>
    <lineage>
        <taxon>Eukaryota</taxon>
        <taxon>Fungi</taxon>
        <taxon>Dikarya</taxon>
        <taxon>Basidiomycota</taxon>
        <taxon>Ustilaginomycotina</taxon>
        <taxon>Exobasidiomycetes</taxon>
        <taxon>Exobasidiales</taxon>
        <taxon>Cryptobasidiaceae</taxon>
        <taxon>Acaromyces</taxon>
    </lineage>
</organism>
<feature type="domain" description="Plastocyanin-like" evidence="10">
    <location>
        <begin position="162"/>
        <end position="323"/>
    </location>
</feature>
<accession>A0A316YUC2</accession>
<evidence type="ECO:0000256" key="3">
    <source>
        <dbReference type="ARBA" id="ARBA00022729"/>
    </source>
</evidence>
<evidence type="ECO:0000259" key="12">
    <source>
        <dbReference type="Pfam" id="PF07732"/>
    </source>
</evidence>
<keyword evidence="4" id="KW-0560">Oxidoreductase</keyword>
<dbReference type="InParanoid" id="A0A316YUC2"/>
<sequence length="629" mass="68569">MLAPLLAALASVAGLAQAADVNLDWQVGWVNDVNPDGLASRRAIGVNGQWPPPIININSTDALSIKLTNAFGDGTSTSLHSHGMFFNNTNYYDGAVGITQCPIPDGQSITYEPLNSNLSPAERKSQWGTFWTHGHYSGQYVDGLRTPSIIHNAAGEVHQYDEDYTIILADWYHREHQDLLVNDFLNTKNPSGAEPVPDSAQLYIAHTPANGTATYLEGFNENSTLPFQTGKSYRLRLINMSALSMFHFWIEGHDMQIIEADGVDMEAFPIDYVTLSVAQRYSVLVQARNDTSQNWLMHANMDPEMFDQVPDALQLNITSTISYGADKANVGSDRPTLDAYDMFDDTQLVPSAVEPMVPADVSHDLNVFFTTYSDGKNYASFNNITYVQPLVPSILSAKTTTDVSLRANPATYGLESNAYVVNHLNMVELTIYNWDAGFHPFHLHGTQFQVVHKSMDVTSDDPTVNPPFVEGKANPMRRDTVTVPSGGSATLRFRADNPGAWFLHCHIDWHLSSGLAAIVLQAPEIVAQNQTLPSEIASQCAALGMPTSGNAGGVMNSVTNFGTLRKAPALLTTGWTATAVGTFTACLITALLGIATICWYGFSSGLQEDEDEAKGEGETQTQTQTQTQT</sequence>
<dbReference type="GeneID" id="37041342"/>
<keyword evidence="14" id="KW-1185">Reference proteome</keyword>
<dbReference type="InterPro" id="IPR008972">
    <property type="entry name" value="Cupredoxin"/>
</dbReference>
<dbReference type="InterPro" id="IPR001117">
    <property type="entry name" value="Cu-oxidase_2nd"/>
</dbReference>
<keyword evidence="5" id="KW-0186">Copper</keyword>
<dbReference type="CDD" id="cd13851">
    <property type="entry name" value="CuRO_1_Fet3p"/>
    <property type="match status" value="1"/>
</dbReference>
<evidence type="ECO:0000256" key="5">
    <source>
        <dbReference type="ARBA" id="ARBA00023008"/>
    </source>
</evidence>
<keyword evidence="6" id="KW-0325">Glycoprotein</keyword>
<feature type="signal peptide" evidence="9">
    <location>
        <begin position="1"/>
        <end position="18"/>
    </location>
</feature>
<dbReference type="InterPro" id="IPR044130">
    <property type="entry name" value="CuRO_2_Fet3-like"/>
</dbReference>
<dbReference type="PANTHER" id="PTHR11709">
    <property type="entry name" value="MULTI-COPPER OXIDASE"/>
    <property type="match status" value="1"/>
</dbReference>
<dbReference type="PROSITE" id="PS00080">
    <property type="entry name" value="MULTICOPPER_OXIDASE2"/>
    <property type="match status" value="1"/>
</dbReference>
<dbReference type="InterPro" id="IPR033138">
    <property type="entry name" value="Cu_oxidase_CS"/>
</dbReference>
<dbReference type="GO" id="GO:0004322">
    <property type="term" value="F:ferroxidase activity"/>
    <property type="evidence" value="ECO:0007669"/>
    <property type="project" value="TreeGrafter"/>
</dbReference>
<dbReference type="Pfam" id="PF07731">
    <property type="entry name" value="Cu-oxidase_2"/>
    <property type="match status" value="1"/>
</dbReference>
<feature type="domain" description="Plastocyanin-like" evidence="11">
    <location>
        <begin position="392"/>
        <end position="522"/>
    </location>
</feature>
<dbReference type="Pfam" id="PF00394">
    <property type="entry name" value="Cu-oxidase"/>
    <property type="match status" value="1"/>
</dbReference>
<feature type="region of interest" description="Disordered" evidence="7">
    <location>
        <begin position="609"/>
        <end position="629"/>
    </location>
</feature>
<keyword evidence="3 9" id="KW-0732">Signal</keyword>
<feature type="transmembrane region" description="Helical" evidence="8">
    <location>
        <begin position="575"/>
        <end position="602"/>
    </location>
</feature>
<reference evidence="13 14" key="1">
    <citation type="journal article" date="2018" name="Mol. Biol. Evol.">
        <title>Broad Genomic Sampling Reveals a Smut Pathogenic Ancestry of the Fungal Clade Ustilaginomycotina.</title>
        <authorList>
            <person name="Kijpornyongpan T."/>
            <person name="Mondo S.J."/>
            <person name="Barry K."/>
            <person name="Sandor L."/>
            <person name="Lee J."/>
            <person name="Lipzen A."/>
            <person name="Pangilinan J."/>
            <person name="LaButti K."/>
            <person name="Hainaut M."/>
            <person name="Henrissat B."/>
            <person name="Grigoriev I.V."/>
            <person name="Spatafora J.W."/>
            <person name="Aime M.C."/>
        </authorList>
    </citation>
    <scope>NUCLEOTIDE SEQUENCE [LARGE SCALE GENOMIC DNA]</scope>
    <source>
        <strain evidence="13 14">MCA 4198</strain>
    </source>
</reference>
<dbReference type="GO" id="GO:0033573">
    <property type="term" value="C:high-affinity iron permease complex"/>
    <property type="evidence" value="ECO:0007669"/>
    <property type="project" value="TreeGrafter"/>
</dbReference>
<evidence type="ECO:0000256" key="9">
    <source>
        <dbReference type="SAM" id="SignalP"/>
    </source>
</evidence>
<protein>
    <submittedName>
        <fullName evidence="13">Multi copper oxidase</fullName>
    </submittedName>
</protein>
<keyword evidence="8" id="KW-1133">Transmembrane helix</keyword>
<comment type="similarity">
    <text evidence="1">Belongs to the multicopper oxidase family.</text>
</comment>
<evidence type="ECO:0000256" key="4">
    <source>
        <dbReference type="ARBA" id="ARBA00023002"/>
    </source>
</evidence>
<gene>
    <name evidence="13" type="ORF">FA10DRAFT_246799</name>
</gene>
<dbReference type="OrthoDB" id="2121828at2759"/>
<evidence type="ECO:0000313" key="14">
    <source>
        <dbReference type="Proteomes" id="UP000245768"/>
    </source>
</evidence>
<dbReference type="FunCoup" id="A0A316YUC2">
    <property type="interactions" value="39"/>
</dbReference>
<evidence type="ECO:0000256" key="7">
    <source>
        <dbReference type="SAM" id="MobiDB-lite"/>
    </source>
</evidence>
<dbReference type="EMBL" id="KZ819634">
    <property type="protein sequence ID" value="PWN92831.1"/>
    <property type="molecule type" value="Genomic_DNA"/>
</dbReference>
<dbReference type="Gene3D" id="2.60.40.420">
    <property type="entry name" value="Cupredoxins - blue copper proteins"/>
    <property type="match status" value="3"/>
</dbReference>
<feature type="chain" id="PRO_5016337311" evidence="9">
    <location>
        <begin position="19"/>
        <end position="629"/>
    </location>
</feature>
<dbReference type="InterPro" id="IPR002355">
    <property type="entry name" value="Cu_oxidase_Cu_BS"/>
</dbReference>
<dbReference type="InterPro" id="IPR011706">
    <property type="entry name" value="Cu-oxidase_C"/>
</dbReference>
<dbReference type="GO" id="GO:0033215">
    <property type="term" value="P:reductive iron assimilation"/>
    <property type="evidence" value="ECO:0007669"/>
    <property type="project" value="TreeGrafter"/>
</dbReference>
<evidence type="ECO:0000256" key="8">
    <source>
        <dbReference type="SAM" id="Phobius"/>
    </source>
</evidence>
<feature type="domain" description="Plastocyanin-like" evidence="12">
    <location>
        <begin position="32"/>
        <end position="153"/>
    </location>
</feature>
<dbReference type="InterPro" id="IPR011707">
    <property type="entry name" value="Cu-oxidase-like_N"/>
</dbReference>
<proteinExistence type="inferred from homology"/>
<dbReference type="InterPro" id="IPR045087">
    <property type="entry name" value="Cu-oxidase_fam"/>
</dbReference>
<keyword evidence="8" id="KW-0472">Membrane</keyword>
<evidence type="ECO:0000256" key="2">
    <source>
        <dbReference type="ARBA" id="ARBA00022723"/>
    </source>
</evidence>
<dbReference type="CDD" id="cd13877">
    <property type="entry name" value="CuRO_2_Fet3p_like"/>
    <property type="match status" value="1"/>
</dbReference>
<dbReference type="PROSITE" id="PS00079">
    <property type="entry name" value="MULTICOPPER_OXIDASE1"/>
    <property type="match status" value="1"/>
</dbReference>
<dbReference type="RefSeq" id="XP_025380029.1">
    <property type="nucleotide sequence ID" value="XM_025519426.1"/>
</dbReference>